<sequence>MLFSVALALAAVVFVALLLFILPIAYLGAPPPGFGEAFLLTALFSGAAAGLGLLPGLAVAVWGRGGWQAAVAQILYAPAVVPPTAVGVLLLAAFRNPLLPEWLYGFFVNKAAGVLLAMFVMALPVSYAVFDGALKDVRAELYFRSLGLGGLRLLVALLLSLKRATAAAFLLSFLRGFGELGVLLIFASYPPTMSIYIYQAFLQEGLGATVAASMAVAALGVSTAYLLRLWLSR</sequence>
<keyword evidence="6 9" id="KW-0812">Transmembrane</keyword>
<dbReference type="Gene3D" id="1.10.3720.10">
    <property type="entry name" value="MetI-like"/>
    <property type="match status" value="1"/>
</dbReference>
<dbReference type="EMBL" id="CP000504">
    <property type="protein sequence ID" value="ABL87242.1"/>
    <property type="molecule type" value="Genomic_DNA"/>
</dbReference>
<evidence type="ECO:0000256" key="7">
    <source>
        <dbReference type="ARBA" id="ARBA00022989"/>
    </source>
</evidence>
<dbReference type="InterPro" id="IPR035906">
    <property type="entry name" value="MetI-like_sf"/>
</dbReference>
<evidence type="ECO:0000256" key="8">
    <source>
        <dbReference type="ARBA" id="ARBA00023136"/>
    </source>
</evidence>
<organism evidence="10 11">
    <name type="scientific">Pyrobaculum islandicum (strain DSM 4184 / JCM 9189 / GEO3)</name>
    <dbReference type="NCBI Taxonomy" id="384616"/>
    <lineage>
        <taxon>Archaea</taxon>
        <taxon>Thermoproteota</taxon>
        <taxon>Thermoprotei</taxon>
        <taxon>Thermoproteales</taxon>
        <taxon>Thermoproteaceae</taxon>
        <taxon>Pyrobaculum</taxon>
    </lineage>
</organism>
<evidence type="ECO:0000256" key="9">
    <source>
        <dbReference type="SAM" id="Phobius"/>
    </source>
</evidence>
<keyword evidence="3" id="KW-0813">Transport</keyword>
<evidence type="ECO:0000256" key="1">
    <source>
        <dbReference type="ARBA" id="ARBA00004651"/>
    </source>
</evidence>
<evidence type="ECO:0000313" key="11">
    <source>
        <dbReference type="Proteomes" id="UP000002595"/>
    </source>
</evidence>
<dbReference type="STRING" id="384616.Pisl_0058"/>
<dbReference type="GO" id="GO:0005886">
    <property type="term" value="C:plasma membrane"/>
    <property type="evidence" value="ECO:0007669"/>
    <property type="project" value="UniProtKB-SubCell"/>
</dbReference>
<dbReference type="KEGG" id="pis:Pisl_0058"/>
<dbReference type="eggNOG" id="arCOG00164">
    <property type="taxonomic scope" value="Archaea"/>
</dbReference>
<dbReference type="RefSeq" id="WP_011761819.1">
    <property type="nucleotide sequence ID" value="NC_008701.1"/>
</dbReference>
<keyword evidence="7 9" id="KW-1133">Transmembrane helix</keyword>
<proteinExistence type="inferred from homology"/>
<evidence type="ECO:0000256" key="6">
    <source>
        <dbReference type="ARBA" id="ARBA00022692"/>
    </source>
</evidence>
<protein>
    <submittedName>
        <fullName evidence="10">Tungstate/molybdate transport system permease protein</fullName>
    </submittedName>
</protein>
<dbReference type="OrthoDB" id="29211at2157"/>
<feature type="transmembrane region" description="Helical" evidence="9">
    <location>
        <begin position="167"/>
        <end position="189"/>
    </location>
</feature>
<dbReference type="PANTHER" id="PTHR30183">
    <property type="entry name" value="MOLYBDENUM TRANSPORT SYSTEM PERMEASE PROTEIN MODB"/>
    <property type="match status" value="1"/>
</dbReference>
<comment type="subcellular location">
    <subcellularLocation>
        <location evidence="1">Cell membrane</location>
        <topology evidence="1">Multi-pass membrane protein</topology>
    </subcellularLocation>
</comment>
<dbReference type="PANTHER" id="PTHR30183:SF3">
    <property type="entry name" value="MOLYBDENUM TRANSPORT SYSTEM PERMEASE PROTEIN MODB"/>
    <property type="match status" value="1"/>
</dbReference>
<comment type="similarity">
    <text evidence="2">Belongs to the binding-protein-dependent transport system permease family.</text>
</comment>
<dbReference type="HOGENOM" id="CLU_1145255_0_0_2"/>
<keyword evidence="11" id="KW-1185">Reference proteome</keyword>
<dbReference type="AlphaFoldDB" id="A1RQL0"/>
<dbReference type="GeneID" id="4617442"/>
<evidence type="ECO:0000256" key="4">
    <source>
        <dbReference type="ARBA" id="ARBA00022475"/>
    </source>
</evidence>
<feature type="transmembrane region" description="Helical" evidence="9">
    <location>
        <begin position="37"/>
        <end position="62"/>
    </location>
</feature>
<feature type="transmembrane region" description="Helical" evidence="9">
    <location>
        <begin position="106"/>
        <end position="129"/>
    </location>
</feature>
<evidence type="ECO:0000256" key="3">
    <source>
        <dbReference type="ARBA" id="ARBA00022448"/>
    </source>
</evidence>
<evidence type="ECO:0000256" key="5">
    <source>
        <dbReference type="ARBA" id="ARBA00022505"/>
    </source>
</evidence>
<feature type="transmembrane region" description="Helical" evidence="9">
    <location>
        <begin position="201"/>
        <end position="227"/>
    </location>
</feature>
<name>A1RQL0_PYRIL</name>
<keyword evidence="4" id="KW-1003">Cell membrane</keyword>
<feature type="transmembrane region" description="Helical" evidence="9">
    <location>
        <begin position="74"/>
        <end position="94"/>
    </location>
</feature>
<dbReference type="SUPFAM" id="SSF161098">
    <property type="entry name" value="MetI-like"/>
    <property type="match status" value="1"/>
</dbReference>
<gene>
    <name evidence="10" type="ordered locus">Pisl_0058</name>
</gene>
<accession>A1RQL0</accession>
<keyword evidence="8 9" id="KW-0472">Membrane</keyword>
<keyword evidence="5" id="KW-0500">Molybdenum</keyword>
<reference evidence="10" key="1">
    <citation type="submission" date="2006-12" db="EMBL/GenBank/DDBJ databases">
        <title>Complete sequence of Pyrobaculum islandicum DSM 4184.</title>
        <authorList>
            <person name="Copeland A."/>
            <person name="Lucas S."/>
            <person name="Lapidus A."/>
            <person name="Barry K."/>
            <person name="Detter J.C."/>
            <person name="Glavina del Rio T."/>
            <person name="Dalin E."/>
            <person name="Tice H."/>
            <person name="Pitluck S."/>
            <person name="Meincke L."/>
            <person name="Brettin T."/>
            <person name="Bruce D."/>
            <person name="Han C."/>
            <person name="Tapia R."/>
            <person name="Gilna P."/>
            <person name="Schmutz J."/>
            <person name="Larimer F."/>
            <person name="Land M."/>
            <person name="Hauser L."/>
            <person name="Kyrpides N."/>
            <person name="Mikhailova N."/>
            <person name="Cozen A.E."/>
            <person name="Fitz-Gibbon S.T."/>
            <person name="House C.H."/>
            <person name="Saltikov C."/>
            <person name="Lowe T."/>
            <person name="Richardson P."/>
        </authorList>
    </citation>
    <scope>NUCLEOTIDE SEQUENCE [LARGE SCALE GENOMIC DNA]</scope>
    <source>
        <strain evidence="10">DSM 4184</strain>
    </source>
</reference>
<dbReference type="Proteomes" id="UP000002595">
    <property type="component" value="Chromosome"/>
</dbReference>
<evidence type="ECO:0000256" key="2">
    <source>
        <dbReference type="ARBA" id="ARBA00009306"/>
    </source>
</evidence>
<feature type="transmembrane region" description="Helical" evidence="9">
    <location>
        <begin position="141"/>
        <end position="161"/>
    </location>
</feature>
<evidence type="ECO:0000313" key="10">
    <source>
        <dbReference type="EMBL" id="ABL87242.1"/>
    </source>
</evidence>